<evidence type="ECO:0000259" key="6">
    <source>
        <dbReference type="Pfam" id="PF01207"/>
    </source>
</evidence>
<name>A0ABU9AT02_9BACT</name>
<comment type="similarity">
    <text evidence="5">Belongs to the dus family.</text>
</comment>
<dbReference type="GO" id="GO:0016491">
    <property type="term" value="F:oxidoreductase activity"/>
    <property type="evidence" value="ECO:0007669"/>
    <property type="project" value="UniProtKB-KW"/>
</dbReference>
<keyword evidence="1 5" id="KW-0285">Flavoprotein</keyword>
<keyword evidence="8" id="KW-1185">Reference proteome</keyword>
<dbReference type="SUPFAM" id="SSF51395">
    <property type="entry name" value="FMN-linked oxidoreductases"/>
    <property type="match status" value="1"/>
</dbReference>
<protein>
    <recommendedName>
        <fullName evidence="5">tRNA-dihydrouridine synthase</fullName>
        <ecNumber evidence="5">1.3.1.-</ecNumber>
    </recommendedName>
</protein>
<evidence type="ECO:0000313" key="8">
    <source>
        <dbReference type="Proteomes" id="UP001371305"/>
    </source>
</evidence>
<comment type="function">
    <text evidence="5">Catalyzes the synthesis of 5,6-dihydrouridine (D), a modified base found in the D-loop of most tRNAs, via the reduction of the C5-C6 double bond in target uridines.</text>
</comment>
<dbReference type="EC" id="1.3.1.-" evidence="5"/>
<dbReference type="InterPro" id="IPR001269">
    <property type="entry name" value="DUS_fam"/>
</dbReference>
<accession>A0ABU9AT02</accession>
<dbReference type="Pfam" id="PF01207">
    <property type="entry name" value="Dus"/>
    <property type="match status" value="1"/>
</dbReference>
<dbReference type="CDD" id="cd02801">
    <property type="entry name" value="DUS_like_FMN"/>
    <property type="match status" value="1"/>
</dbReference>
<dbReference type="InterPro" id="IPR013785">
    <property type="entry name" value="Aldolase_TIM"/>
</dbReference>
<evidence type="ECO:0000256" key="1">
    <source>
        <dbReference type="ARBA" id="ARBA00022630"/>
    </source>
</evidence>
<comment type="cofactor">
    <cofactor evidence="5">
        <name>FMN</name>
        <dbReference type="ChEBI" id="CHEBI:58210"/>
    </cofactor>
</comment>
<keyword evidence="4 5" id="KW-0560">Oxidoreductase</keyword>
<evidence type="ECO:0000256" key="4">
    <source>
        <dbReference type="ARBA" id="ARBA00023002"/>
    </source>
</evidence>
<dbReference type="Proteomes" id="UP001371305">
    <property type="component" value="Unassembled WGS sequence"/>
</dbReference>
<dbReference type="RefSeq" id="WP_341404460.1">
    <property type="nucleotide sequence ID" value="NZ_JBBUKT010000003.1"/>
</dbReference>
<dbReference type="InterPro" id="IPR035587">
    <property type="entry name" value="DUS-like_FMN-bd"/>
</dbReference>
<feature type="domain" description="DUS-like FMN-binding" evidence="6">
    <location>
        <begin position="14"/>
        <end position="285"/>
    </location>
</feature>
<proteinExistence type="inferred from homology"/>
<dbReference type="Gene3D" id="3.20.20.70">
    <property type="entry name" value="Aldolase class I"/>
    <property type="match status" value="1"/>
</dbReference>
<dbReference type="EMBL" id="JBBUKT010000003">
    <property type="protein sequence ID" value="MEK7950859.1"/>
    <property type="molecule type" value="Genomic_DNA"/>
</dbReference>
<keyword evidence="2 5" id="KW-0288">FMN</keyword>
<organism evidence="7 8">
    <name type="scientific">Luteolibacter soli</name>
    <dbReference type="NCBI Taxonomy" id="3135280"/>
    <lineage>
        <taxon>Bacteria</taxon>
        <taxon>Pseudomonadati</taxon>
        <taxon>Verrucomicrobiota</taxon>
        <taxon>Verrucomicrobiia</taxon>
        <taxon>Verrucomicrobiales</taxon>
        <taxon>Verrucomicrobiaceae</taxon>
        <taxon>Luteolibacter</taxon>
    </lineage>
</organism>
<sequence>MTDLFPADRPVLYLAPMQDVTDLPFLKVIDPYGGADVYVTEYFRVHNDSRPSAWILRSIDENPTGRPIFAQMIGQDIEALVKTARQLLEHPVAGIDLNLGCPAPVVCKKEAGGGLLRNLPKVDSILGALRDAIPTRFTVKTRIGYHHHDEFPQLLEIFRKHAIDVLAIHGRTVEERYSTPVHPDCVKLAVETLSCPVIANGNVVDVATGLAYRQKSQAAGLMIGRGAIRNPWLFSQLRSAFAGEKPFEPGCRDLLGYVGRLYDELAAHTKTFDPLSHVQRMKKTMAFVTQGHDLDFEFRVRRAKTPEDFHSACRDHLDRDDPVPTAPQESSRVFCGFEDLLSAT</sequence>
<comment type="caution">
    <text evidence="7">The sequence shown here is derived from an EMBL/GenBank/DDBJ whole genome shotgun (WGS) entry which is preliminary data.</text>
</comment>
<evidence type="ECO:0000256" key="5">
    <source>
        <dbReference type="PIRNR" id="PIRNR006621"/>
    </source>
</evidence>
<evidence type="ECO:0000313" key="7">
    <source>
        <dbReference type="EMBL" id="MEK7950859.1"/>
    </source>
</evidence>
<reference evidence="7 8" key="1">
    <citation type="submission" date="2024-04" db="EMBL/GenBank/DDBJ databases">
        <title>Luteolibacter sp. isolated from soil.</title>
        <authorList>
            <person name="An J."/>
        </authorList>
    </citation>
    <scope>NUCLEOTIDE SEQUENCE [LARGE SCALE GENOMIC DNA]</scope>
    <source>
        <strain evidence="7 8">Y139</strain>
    </source>
</reference>
<dbReference type="PANTHER" id="PTHR45846:SF1">
    <property type="entry name" value="TRNA-DIHYDROURIDINE(47) SYNTHASE [NAD(P)(+)]-LIKE"/>
    <property type="match status" value="1"/>
</dbReference>
<keyword evidence="3 5" id="KW-0819">tRNA processing</keyword>
<dbReference type="PIRSF" id="PIRSF006621">
    <property type="entry name" value="Dus"/>
    <property type="match status" value="1"/>
</dbReference>
<evidence type="ECO:0000256" key="3">
    <source>
        <dbReference type="ARBA" id="ARBA00022694"/>
    </source>
</evidence>
<evidence type="ECO:0000256" key="2">
    <source>
        <dbReference type="ARBA" id="ARBA00022643"/>
    </source>
</evidence>
<dbReference type="PANTHER" id="PTHR45846">
    <property type="entry name" value="TRNA-DIHYDROURIDINE(47) SYNTHASE [NAD(P)(+)]-LIKE"/>
    <property type="match status" value="1"/>
</dbReference>
<gene>
    <name evidence="7" type="ORF">WKV53_10145</name>
</gene>